<feature type="transmembrane region" description="Helical" evidence="12">
    <location>
        <begin position="1030"/>
        <end position="1050"/>
    </location>
</feature>
<feature type="active site" evidence="8">
    <location>
        <position position="350"/>
    </location>
</feature>
<evidence type="ECO:0000256" key="1">
    <source>
        <dbReference type="ARBA" id="ARBA00004127"/>
    </source>
</evidence>
<feature type="transmembrane region" description="Helical" evidence="12">
    <location>
        <begin position="840"/>
        <end position="863"/>
    </location>
</feature>
<keyword evidence="6 12" id="KW-0472">Membrane</keyword>
<feature type="region of interest" description="Disordered" evidence="11">
    <location>
        <begin position="207"/>
        <end position="232"/>
    </location>
</feature>
<feature type="region of interest" description="Disordered" evidence="11">
    <location>
        <begin position="654"/>
        <end position="678"/>
    </location>
</feature>
<keyword evidence="3" id="KW-0808">Transferase</keyword>
<accession>A0AAD5DC77</accession>
<feature type="binding site" evidence="9">
    <location>
        <position position="320"/>
    </location>
    <ligand>
        <name>UDP-alpha-D-glucose</name>
        <dbReference type="ChEBI" id="CHEBI:58885"/>
    </ligand>
</feature>
<organism evidence="13 14">
    <name type="scientific">Ambrosia artemisiifolia</name>
    <name type="common">Common ragweed</name>
    <dbReference type="NCBI Taxonomy" id="4212"/>
    <lineage>
        <taxon>Eukaryota</taxon>
        <taxon>Viridiplantae</taxon>
        <taxon>Streptophyta</taxon>
        <taxon>Embryophyta</taxon>
        <taxon>Tracheophyta</taxon>
        <taxon>Spermatophyta</taxon>
        <taxon>Magnoliopsida</taxon>
        <taxon>eudicotyledons</taxon>
        <taxon>Gunneridae</taxon>
        <taxon>Pentapetalae</taxon>
        <taxon>asterids</taxon>
        <taxon>campanulids</taxon>
        <taxon>Asterales</taxon>
        <taxon>Asteraceae</taxon>
        <taxon>Asteroideae</taxon>
        <taxon>Heliantheae alliance</taxon>
        <taxon>Heliantheae</taxon>
        <taxon>Ambrosia</taxon>
    </lineage>
</organism>
<feature type="active site" evidence="8">
    <location>
        <position position="770"/>
    </location>
</feature>
<feature type="transmembrane region" description="Helical" evidence="12">
    <location>
        <begin position="875"/>
        <end position="896"/>
    </location>
</feature>
<dbReference type="FunFam" id="3.90.550.10:FF:000089">
    <property type="entry name" value="Cellulose synthase-like protein D4"/>
    <property type="match status" value="1"/>
</dbReference>
<evidence type="ECO:0000256" key="6">
    <source>
        <dbReference type="ARBA" id="ARBA00023136"/>
    </source>
</evidence>
<keyword evidence="2" id="KW-0328">Glycosyltransferase</keyword>
<dbReference type="GO" id="GO:0071555">
    <property type="term" value="P:cell wall organization"/>
    <property type="evidence" value="ECO:0007669"/>
    <property type="project" value="UniProtKB-KW"/>
</dbReference>
<evidence type="ECO:0000256" key="8">
    <source>
        <dbReference type="PIRSR" id="PIRSR605150-1"/>
    </source>
</evidence>
<feature type="region of interest" description="Disordered" evidence="11">
    <location>
        <begin position="130"/>
        <end position="169"/>
    </location>
</feature>
<dbReference type="GO" id="GO:0012505">
    <property type="term" value="C:endomembrane system"/>
    <property type="evidence" value="ECO:0007669"/>
    <property type="project" value="UniProtKB-SubCell"/>
</dbReference>
<protein>
    <recommendedName>
        <fullName evidence="15">Cellulose synthase-like protein D4</fullName>
    </recommendedName>
</protein>
<keyword evidence="4 12" id="KW-0812">Transmembrane</keyword>
<feature type="region of interest" description="Disordered" evidence="11">
    <location>
        <begin position="1"/>
        <end position="51"/>
    </location>
</feature>
<dbReference type="Pfam" id="PF03552">
    <property type="entry name" value="Cellulose_synt"/>
    <property type="match status" value="2"/>
</dbReference>
<evidence type="ECO:0000256" key="3">
    <source>
        <dbReference type="ARBA" id="ARBA00022679"/>
    </source>
</evidence>
<feature type="binding site" evidence="9">
    <location>
        <position position="540"/>
    </location>
    <ligand>
        <name>UDP-alpha-D-glucose</name>
        <dbReference type="ChEBI" id="CHEBI:58885"/>
    </ligand>
</feature>
<comment type="subcellular location">
    <subcellularLocation>
        <location evidence="1">Endomembrane system</location>
        <topology evidence="1">Multi-pass membrane protein</topology>
    </subcellularLocation>
</comment>
<evidence type="ECO:0000256" key="4">
    <source>
        <dbReference type="ARBA" id="ARBA00022692"/>
    </source>
</evidence>
<evidence type="ECO:0000256" key="10">
    <source>
        <dbReference type="PIRSR" id="PIRSR605150-3"/>
    </source>
</evidence>
<evidence type="ECO:0000256" key="2">
    <source>
        <dbReference type="ARBA" id="ARBA00022676"/>
    </source>
</evidence>
<evidence type="ECO:0000313" key="14">
    <source>
        <dbReference type="Proteomes" id="UP001206925"/>
    </source>
</evidence>
<feature type="binding site" evidence="9">
    <location>
        <position position="314"/>
    </location>
    <ligand>
        <name>UDP-alpha-D-glucose</name>
        <dbReference type="ChEBI" id="CHEBI:58885"/>
    </ligand>
</feature>
<feature type="binding site" evidence="9">
    <location>
        <position position="321"/>
    </location>
    <ligand>
        <name>UDP-alpha-D-glucose</name>
        <dbReference type="ChEBI" id="CHEBI:58885"/>
    </ligand>
</feature>
<dbReference type="Proteomes" id="UP001206925">
    <property type="component" value="Unassembled WGS sequence"/>
</dbReference>
<sequence>SQPSKKPSKTTASGVGGGSSSGPSVKFARRTSSGRYVNLSKDDVDPLGESPGDYTNYTVHIPNELPETTVATKAEEQYVSNSLFTGGFNSVTRAHLMDKVIDSEVTHPQMAGSKGSSCAMPACDGKVVKDERDAQKDTGLCPGCKEPYKMDADDDAPNGALSLPGKDGKRTSLVKRNQIGELDQSKLLFSESSGTYGVGNAYWPTDGGGGSGKGGGGGAAGFEDPADKPWRPLTRRLPMPTITHPNDDAMWLWFMSIVCEIWFAFSWILDQIPKLCPVNRSTDLQLLQDKFETSDKKINPSGRSDLPGVDFFVSTADPDKEPPLVTANTILSILAVEYPVEKIACYLSDDGGSILNFEAMAEACSFADLWVPFCRKHDIEPRNPDTYFSLKADPTKNKKRTDFVKDRRRVKREYDEFKVRINNLPDSIRRRSDMCNAREEMKILKTIRDRGIDPTEPIKIKRATWMADETHWPGTWANPSRDHAKGDHAGILQVMLKPPSPDPLYGSGEEGLIDYSDVDIRLPMVVYMSREKRSGYDHNKKAGAMNALVRSSAVLSNGPFILNLDCDHYIYNCMAVREGICFMMDRGGEDICYIQFPQRFEGIDPSDRYANHNTVFFDGNMRALDGIQGPFYVGTGCMFRRFALYGFDPPKPDLLTSKKKEDDGPQSPTETQELKATDFDPDLDINELPRRFGNSTLLSNSIPIAEFQGRPIADHPAVKYGRPPGILRNAREPLDATTVAEAVSVISCWYEDKTEWGDRVGWIYGSVTEDVVTGYRMHNRGWRSIYCLTKRDAFRGSAPINLTDRLHQVLRWATGSVEIFFSRNNAFLASKRLKWLQRLAYINVGVYPFTSLFLIVYCFLPALSLLSGHFIVKNVNATFLIYLLLMTLCLIGLAILEVRWSQVSLEDWWRNEQFWLISGTSAHLAAVIQGLLKVLAGIEISFTLTAKAVEDSDDIYAELYLVKWTSLMIPPIVIAMINVLAMVVAFSRTIYSITPQWGKFVGGAFFSFWVLAHLYPFFKGLMGRKKKTPTIVYVWSGLIAITLSLLWVAINPNSGPADANTGGASFKFP</sequence>
<feature type="binding site" evidence="9">
    <location>
        <position position="350"/>
    </location>
    <ligand>
        <name>UDP-alpha-D-glucose</name>
        <dbReference type="ChEBI" id="CHEBI:58885"/>
    </ligand>
</feature>
<feature type="binding site" evidence="10">
    <location>
        <position position="565"/>
    </location>
    <ligand>
        <name>Mn(2+)</name>
        <dbReference type="ChEBI" id="CHEBI:29035"/>
    </ligand>
</feature>
<evidence type="ECO:0000256" key="12">
    <source>
        <dbReference type="SAM" id="Phobius"/>
    </source>
</evidence>
<keyword evidence="14" id="KW-1185">Reference proteome</keyword>
<dbReference type="GO" id="GO:0016020">
    <property type="term" value="C:membrane"/>
    <property type="evidence" value="ECO:0007669"/>
    <property type="project" value="InterPro"/>
</dbReference>
<keyword evidence="7" id="KW-0961">Cell wall biogenesis/degradation</keyword>
<reference evidence="13" key="1">
    <citation type="submission" date="2022-06" db="EMBL/GenBank/DDBJ databases">
        <title>Uncovering the hologenomic basis of an extraordinary plant invasion.</title>
        <authorList>
            <person name="Bieker V.C."/>
            <person name="Martin M.D."/>
            <person name="Gilbert T."/>
            <person name="Hodgins K."/>
            <person name="Battlay P."/>
            <person name="Petersen B."/>
            <person name="Wilson J."/>
        </authorList>
    </citation>
    <scope>NUCLEOTIDE SEQUENCE</scope>
    <source>
        <strain evidence="13">AA19_3_7</strain>
        <tissue evidence="13">Leaf</tissue>
    </source>
</reference>
<dbReference type="GO" id="GO:0030244">
    <property type="term" value="P:cellulose biosynthetic process"/>
    <property type="evidence" value="ECO:0007669"/>
    <property type="project" value="InterPro"/>
</dbReference>
<evidence type="ECO:0000256" key="9">
    <source>
        <dbReference type="PIRSR" id="PIRSR605150-2"/>
    </source>
</evidence>
<evidence type="ECO:0000313" key="13">
    <source>
        <dbReference type="EMBL" id="KAI7755285.1"/>
    </source>
</evidence>
<feature type="transmembrane region" description="Helical" evidence="12">
    <location>
        <begin position="972"/>
        <end position="991"/>
    </location>
</feature>
<feature type="compositionally biased region" description="Polar residues" evidence="11">
    <location>
        <begin position="1"/>
        <end position="12"/>
    </location>
</feature>
<comment type="caution">
    <text evidence="13">The sequence shown here is derived from an EMBL/GenBank/DDBJ whole genome shotgun (WGS) entry which is preliminary data.</text>
</comment>
<dbReference type="EMBL" id="JAMZMK010001319">
    <property type="protein sequence ID" value="KAI7755285.1"/>
    <property type="molecule type" value="Genomic_DNA"/>
</dbReference>
<keyword evidence="5 12" id="KW-1133">Transmembrane helix</keyword>
<dbReference type="PANTHER" id="PTHR13301">
    <property type="entry name" value="X-BOX TRANSCRIPTION FACTOR-RELATED"/>
    <property type="match status" value="1"/>
</dbReference>
<evidence type="ECO:0000256" key="11">
    <source>
        <dbReference type="SAM" id="MobiDB-lite"/>
    </source>
</evidence>
<dbReference type="GO" id="GO:0016760">
    <property type="term" value="F:cellulose synthase (UDP-forming) activity"/>
    <property type="evidence" value="ECO:0007669"/>
    <property type="project" value="InterPro"/>
</dbReference>
<evidence type="ECO:0000256" key="5">
    <source>
        <dbReference type="ARBA" id="ARBA00022989"/>
    </source>
</evidence>
<dbReference type="Gene3D" id="3.90.550.10">
    <property type="entry name" value="Spore Coat Polysaccharide Biosynthesis Protein SpsA, Chain A"/>
    <property type="match status" value="1"/>
</dbReference>
<evidence type="ECO:0008006" key="15">
    <source>
        <dbReference type="Google" id="ProtNLM"/>
    </source>
</evidence>
<feature type="compositionally biased region" description="Gly residues" evidence="11">
    <location>
        <begin position="207"/>
        <end position="220"/>
    </location>
</feature>
<feature type="non-terminal residue" evidence="13">
    <location>
        <position position="1069"/>
    </location>
</feature>
<proteinExistence type="predicted"/>
<dbReference type="AlphaFoldDB" id="A0AAD5DC77"/>
<dbReference type="InterPro" id="IPR005150">
    <property type="entry name" value="Cellulose_synth"/>
</dbReference>
<dbReference type="InterPro" id="IPR029044">
    <property type="entry name" value="Nucleotide-diphossugar_trans"/>
</dbReference>
<feature type="binding site" evidence="10">
    <location>
        <position position="541"/>
    </location>
    <ligand>
        <name>Mn(2+)</name>
        <dbReference type="ChEBI" id="CHEBI:29035"/>
    </ligand>
</feature>
<name>A0AAD5DC77_AMBAR</name>
<feature type="transmembrane region" description="Helical" evidence="12">
    <location>
        <begin position="997"/>
        <end position="1018"/>
    </location>
</feature>
<evidence type="ECO:0000256" key="7">
    <source>
        <dbReference type="ARBA" id="ARBA00023316"/>
    </source>
</evidence>
<gene>
    <name evidence="13" type="ORF">M8C21_002430</name>
</gene>